<protein>
    <submittedName>
        <fullName evidence="6">TetR/AcrR family transcriptional repressor of nem operon</fullName>
    </submittedName>
</protein>
<sequence length="189" mass="20589">MKPNTRDTIIAAALDLFYSRGYTATGVLDITKAAGVPKGSFYHFFPSKEALAEATVIAYTKNNRIELLTDSSPSPLQRIHNHIDYLLDFAERDGYVRGCLFGNFSTEMPSQSDLVSRAVAAALDNWVKQLTLTIIAAKEAGEITTNSDPARLATHIVASIEGSLSQSKVSRSSAPLELTITTIFTDLLY</sequence>
<gene>
    <name evidence="6" type="ORF">J2736_006070</name>
</gene>
<dbReference type="PRINTS" id="PR00455">
    <property type="entry name" value="HTHTETR"/>
</dbReference>
<dbReference type="InterPro" id="IPR036271">
    <property type="entry name" value="Tet_transcr_reg_TetR-rel_C_sf"/>
</dbReference>
<evidence type="ECO:0000313" key="7">
    <source>
        <dbReference type="Proteomes" id="UP001267290"/>
    </source>
</evidence>
<evidence type="ECO:0000256" key="1">
    <source>
        <dbReference type="ARBA" id="ARBA00023015"/>
    </source>
</evidence>
<reference evidence="6 7" key="1">
    <citation type="submission" date="2023-07" db="EMBL/GenBank/DDBJ databases">
        <title>Sorghum-associated microbial communities from plants grown in Nebraska, USA.</title>
        <authorList>
            <person name="Schachtman D."/>
        </authorList>
    </citation>
    <scope>NUCLEOTIDE SEQUENCE [LARGE SCALE GENOMIC DNA]</scope>
    <source>
        <strain evidence="6 7">CC258</strain>
    </source>
</reference>
<dbReference type="Pfam" id="PF16925">
    <property type="entry name" value="TetR_C_13"/>
    <property type="match status" value="1"/>
</dbReference>
<dbReference type="PANTHER" id="PTHR47506:SF6">
    <property type="entry name" value="HTH-TYPE TRANSCRIPTIONAL REPRESSOR NEMR"/>
    <property type="match status" value="1"/>
</dbReference>
<evidence type="ECO:0000259" key="5">
    <source>
        <dbReference type="PROSITE" id="PS50977"/>
    </source>
</evidence>
<dbReference type="Gene3D" id="1.10.357.10">
    <property type="entry name" value="Tetracycline Repressor, domain 2"/>
    <property type="match status" value="1"/>
</dbReference>
<dbReference type="InterPro" id="IPR009057">
    <property type="entry name" value="Homeodomain-like_sf"/>
</dbReference>
<dbReference type="InterPro" id="IPR011075">
    <property type="entry name" value="TetR_C"/>
</dbReference>
<feature type="domain" description="HTH tetR-type" evidence="5">
    <location>
        <begin position="3"/>
        <end position="63"/>
    </location>
</feature>
<accession>A0ABU1P5L9</accession>
<dbReference type="Proteomes" id="UP001267290">
    <property type="component" value="Unassembled WGS sequence"/>
</dbReference>
<proteinExistence type="predicted"/>
<dbReference type="PROSITE" id="PS50977">
    <property type="entry name" value="HTH_TETR_2"/>
    <property type="match status" value="1"/>
</dbReference>
<keyword evidence="3" id="KW-0804">Transcription</keyword>
<evidence type="ECO:0000256" key="2">
    <source>
        <dbReference type="ARBA" id="ARBA00023125"/>
    </source>
</evidence>
<evidence type="ECO:0000313" key="6">
    <source>
        <dbReference type="EMBL" id="MDR6554839.1"/>
    </source>
</evidence>
<dbReference type="InterPro" id="IPR001647">
    <property type="entry name" value="HTH_TetR"/>
</dbReference>
<evidence type="ECO:0000256" key="4">
    <source>
        <dbReference type="PROSITE-ProRule" id="PRU00335"/>
    </source>
</evidence>
<name>A0ABU1P5L9_9BACL</name>
<keyword evidence="7" id="KW-1185">Reference proteome</keyword>
<comment type="caution">
    <text evidence="6">The sequence shown here is derived from an EMBL/GenBank/DDBJ whole genome shotgun (WGS) entry which is preliminary data.</text>
</comment>
<organism evidence="6 7">
    <name type="scientific">Paenibacillus qinlingensis</name>
    <dbReference type="NCBI Taxonomy" id="1837343"/>
    <lineage>
        <taxon>Bacteria</taxon>
        <taxon>Bacillati</taxon>
        <taxon>Bacillota</taxon>
        <taxon>Bacilli</taxon>
        <taxon>Bacillales</taxon>
        <taxon>Paenibacillaceae</taxon>
        <taxon>Paenibacillus</taxon>
    </lineage>
</organism>
<keyword evidence="2 4" id="KW-0238">DNA-binding</keyword>
<evidence type="ECO:0000256" key="3">
    <source>
        <dbReference type="ARBA" id="ARBA00023163"/>
    </source>
</evidence>
<feature type="DNA-binding region" description="H-T-H motif" evidence="4">
    <location>
        <begin position="26"/>
        <end position="45"/>
    </location>
</feature>
<dbReference type="PANTHER" id="PTHR47506">
    <property type="entry name" value="TRANSCRIPTIONAL REGULATORY PROTEIN"/>
    <property type="match status" value="1"/>
</dbReference>
<dbReference type="Pfam" id="PF00440">
    <property type="entry name" value="TetR_N"/>
    <property type="match status" value="1"/>
</dbReference>
<dbReference type="SUPFAM" id="SSF48498">
    <property type="entry name" value="Tetracyclin repressor-like, C-terminal domain"/>
    <property type="match status" value="1"/>
</dbReference>
<dbReference type="RefSeq" id="WP_310502248.1">
    <property type="nucleotide sequence ID" value="NZ_JAVDSB010000020.1"/>
</dbReference>
<dbReference type="EMBL" id="JAVDSB010000020">
    <property type="protein sequence ID" value="MDR6554839.1"/>
    <property type="molecule type" value="Genomic_DNA"/>
</dbReference>
<dbReference type="SUPFAM" id="SSF46689">
    <property type="entry name" value="Homeodomain-like"/>
    <property type="match status" value="1"/>
</dbReference>
<keyword evidence="1" id="KW-0805">Transcription regulation</keyword>